<evidence type="ECO:0000313" key="3">
    <source>
        <dbReference type="Proteomes" id="UP000295793"/>
    </source>
</evidence>
<evidence type="ECO:0008006" key="4">
    <source>
        <dbReference type="Google" id="ProtNLM"/>
    </source>
</evidence>
<dbReference type="EMBL" id="SLZR01000025">
    <property type="protein sequence ID" value="TCS36382.1"/>
    <property type="molecule type" value="Genomic_DNA"/>
</dbReference>
<dbReference type="AlphaFoldDB" id="A0A4R3HTJ9"/>
<keyword evidence="1" id="KW-0732">Signal</keyword>
<dbReference type="Proteomes" id="UP000295793">
    <property type="component" value="Unassembled WGS sequence"/>
</dbReference>
<sequence>MPLLITRTLKTAAICLLAATQVLANDWQQLIRNAPYSYSQGMTGNFQTLRRWVLFNEGYCEQPERHILFDLRGRFLAWMDNAPDPEQMQSALNSVRESLYEQQRTDRWLPGSEGVPGYPFSFSCDQPHVEIDAAIDRLNEKSVWGTWDGLTAGSQDQPVSLVETAKIVFDHRQSQLENALTELSFNLFLAQMVIESGAVKGATSRDNAIGILQLRQEALMDCAISEAFYRHRMAQVDCAFRLYVLNRRNLEPVFMSRFGHLEAHKRQRLLNLLLVQTYHSGIGNMQRLLGDGEQGNAATYFAEHHQLYSAEDILTGMLFHNIGRTPWGWESLFYLMDIQLVEQRI</sequence>
<organism evidence="2 3">
    <name type="scientific">Reinekea marinisedimentorum</name>
    <dbReference type="NCBI Taxonomy" id="230495"/>
    <lineage>
        <taxon>Bacteria</taxon>
        <taxon>Pseudomonadati</taxon>
        <taxon>Pseudomonadota</taxon>
        <taxon>Gammaproteobacteria</taxon>
        <taxon>Oceanospirillales</taxon>
        <taxon>Saccharospirillaceae</taxon>
        <taxon>Reinekea</taxon>
    </lineage>
</organism>
<name>A0A4R3HTJ9_9GAMM</name>
<accession>A0A4R3HTJ9</accession>
<feature type="chain" id="PRO_5020886648" description="Transglycosylase-like protein with SLT domain" evidence="1">
    <location>
        <begin position="25"/>
        <end position="345"/>
    </location>
</feature>
<evidence type="ECO:0000313" key="2">
    <source>
        <dbReference type="EMBL" id="TCS36382.1"/>
    </source>
</evidence>
<comment type="caution">
    <text evidence="2">The sequence shown here is derived from an EMBL/GenBank/DDBJ whole genome shotgun (WGS) entry which is preliminary data.</text>
</comment>
<protein>
    <recommendedName>
        <fullName evidence="4">Transglycosylase-like protein with SLT domain</fullName>
    </recommendedName>
</protein>
<gene>
    <name evidence="2" type="ORF">BCF53_1254</name>
</gene>
<evidence type="ECO:0000256" key="1">
    <source>
        <dbReference type="SAM" id="SignalP"/>
    </source>
</evidence>
<keyword evidence="3" id="KW-1185">Reference proteome</keyword>
<dbReference type="RefSeq" id="WP_243645862.1">
    <property type="nucleotide sequence ID" value="NZ_SLZR01000025.1"/>
</dbReference>
<feature type="signal peptide" evidence="1">
    <location>
        <begin position="1"/>
        <end position="24"/>
    </location>
</feature>
<reference evidence="2 3" key="1">
    <citation type="submission" date="2019-03" db="EMBL/GenBank/DDBJ databases">
        <title>Genomic Encyclopedia of Archaeal and Bacterial Type Strains, Phase II (KMG-II): from individual species to whole genera.</title>
        <authorList>
            <person name="Goeker M."/>
        </authorList>
    </citation>
    <scope>NUCLEOTIDE SEQUENCE [LARGE SCALE GENOMIC DNA]</scope>
    <source>
        <strain evidence="2 3">DSM 15388</strain>
    </source>
</reference>
<proteinExistence type="predicted"/>